<protein>
    <submittedName>
        <fullName evidence="1">Uncharacterized protein</fullName>
    </submittedName>
</protein>
<dbReference type="EMBL" id="JARBJD010000015">
    <property type="protein sequence ID" value="KAK2961556.1"/>
    <property type="molecule type" value="Genomic_DNA"/>
</dbReference>
<sequence>MIMIDKKKDTSSSATHSDYSCPDCSPFLNWTFLLKESEQEKAVVFRSLVATVKIQPALDASLEAKAVSFLKFVIPAYMNPSSVEAFLDSLGRTTDESLTNFIQSIVVLLSSPNRAIAKATMEMVAKFVTNHSVRIRIPLVKADLIPQLIFTLNPLSLSFTEAADIHSSLMNIIHHSVWLATPDIFRYLKIKDYDEQQALYEMVVQQILAPSEQYICHLCVNRYSIIDGEQSGFFLELLANLLQISAYYQPTMDFVVNMPVFFTIPSCLIFFENDDSLFDLLCSMVNEQRVWNKQGGEYRQMWKTVHRMLRMEGIEDAIEEQLQSSKTLSFWKSIVGRSMAWNNILGMNLPKQE</sequence>
<evidence type="ECO:0000313" key="1">
    <source>
        <dbReference type="EMBL" id="KAK2961556.1"/>
    </source>
</evidence>
<organism evidence="1 2">
    <name type="scientific">Blattamonas nauphoetae</name>
    <dbReference type="NCBI Taxonomy" id="2049346"/>
    <lineage>
        <taxon>Eukaryota</taxon>
        <taxon>Metamonada</taxon>
        <taxon>Preaxostyla</taxon>
        <taxon>Oxymonadida</taxon>
        <taxon>Blattamonas</taxon>
    </lineage>
</organism>
<proteinExistence type="predicted"/>
<reference evidence="1 2" key="1">
    <citation type="journal article" date="2022" name="bioRxiv">
        <title>Genomics of Preaxostyla Flagellates Illuminates Evolutionary Transitions and the Path Towards Mitochondrial Loss.</title>
        <authorList>
            <person name="Novak L.V.F."/>
            <person name="Treitli S.C."/>
            <person name="Pyrih J."/>
            <person name="Halakuc P."/>
            <person name="Pipaliya S.V."/>
            <person name="Vacek V."/>
            <person name="Brzon O."/>
            <person name="Soukal P."/>
            <person name="Eme L."/>
            <person name="Dacks J.B."/>
            <person name="Karnkowska A."/>
            <person name="Elias M."/>
            <person name="Hampl V."/>
        </authorList>
    </citation>
    <scope>NUCLEOTIDE SEQUENCE [LARGE SCALE GENOMIC DNA]</scope>
    <source>
        <strain evidence="1">NAU3</strain>
        <tissue evidence="1">Gut</tissue>
    </source>
</reference>
<dbReference type="Proteomes" id="UP001281761">
    <property type="component" value="Unassembled WGS sequence"/>
</dbReference>
<accession>A0ABQ9YCR6</accession>
<comment type="caution">
    <text evidence="1">The sequence shown here is derived from an EMBL/GenBank/DDBJ whole genome shotgun (WGS) entry which is preliminary data.</text>
</comment>
<keyword evidence="2" id="KW-1185">Reference proteome</keyword>
<evidence type="ECO:0000313" key="2">
    <source>
        <dbReference type="Proteomes" id="UP001281761"/>
    </source>
</evidence>
<dbReference type="InterPro" id="IPR016024">
    <property type="entry name" value="ARM-type_fold"/>
</dbReference>
<name>A0ABQ9YCR6_9EUKA</name>
<dbReference type="SUPFAM" id="SSF48371">
    <property type="entry name" value="ARM repeat"/>
    <property type="match status" value="1"/>
</dbReference>
<gene>
    <name evidence="1" type="ORF">BLNAU_3354</name>
</gene>